<dbReference type="GO" id="GO:0005975">
    <property type="term" value="P:carbohydrate metabolic process"/>
    <property type="evidence" value="ECO:0007669"/>
    <property type="project" value="InterPro"/>
</dbReference>
<dbReference type="Gene3D" id="1.50.10.10">
    <property type="match status" value="1"/>
</dbReference>
<dbReference type="InterPro" id="IPR012341">
    <property type="entry name" value="6hp_glycosidase-like_sf"/>
</dbReference>
<accession>A0A399D5C4</accession>
<evidence type="ECO:0000313" key="2">
    <source>
        <dbReference type="Proteomes" id="UP000266441"/>
    </source>
</evidence>
<comment type="caution">
    <text evidence="1">The sequence shown here is derived from an EMBL/GenBank/DDBJ whole genome shotgun (WGS) entry which is preliminary data.</text>
</comment>
<proteinExistence type="predicted"/>
<dbReference type="EMBL" id="QWET01000001">
    <property type="protein sequence ID" value="RIH67105.1"/>
    <property type="molecule type" value="Genomic_DNA"/>
</dbReference>
<sequence length="764" mass="85867">MGFAGKKIYNHLIMEKQSTNNNNHLSRRDFVRTATVASGAAIALSTYSCQSGNKNAEKGINKIPAPKKHDVGPLVGHCKAYFPMILGNGVEHVLIGYSGAMGACAGHEHWTYNETHTGWYRPDTRKSPSMGVLNMLQCSYIVRRGFHAEGIDMSEQKFDAKSGILETQCHYLNADIRVKTFLTKNHILVHRFAVKTRAEKMAMQFFVRTAPGPLKIVNKNGSQDKSSDQETMDFIIEGERWPDTPVRLFCDHPRAQKVECYNRLTGLEVSLQEGCEFTFAVQCSQVDKVHGDNVSNELLDYFDYEETLRNHCAEWERFDSNSSINLPYGDIDNIYRTSLYVARAHQHPVLGGITVGSYPGMWRSVVYSWDMVFSMMALLGANRMKEAELGVRFWQNILPNLAKRNRDAGLPGVSVPGDLSFTGKIDSSSREKILGQRLAMTADISIMVWQLYQYSGHLSILNDYWDCLFQPLEFLMGSCVIEFEDHAEIITSPGTNGKERIDGKIVYYPNPTISLVTTIEALRGLCNAADLMGREIDPDWRRLLPKLERGINANRYDGVIHSCQNPRSDLTKVAHEVGLFNAIMDEKSILASAEVNTGPDGFMRWYDHGYRAQPWINCYFSSAFSRMGIEGAPDHVEMASKLTTTLGGFPEAIRPDGVFYKTWYPTVHGAFIHAVNLLLVNRRNEVVEIFSGVPDSWGDISFDSLRVPVGLIVSATRTNMEVTVKVTNSSDHYQEFKIQAFGKKIWNEVCALKSGETISLSAMR</sequence>
<name>A0A399D5C4_9BACT</name>
<dbReference type="Proteomes" id="UP000266441">
    <property type="component" value="Unassembled WGS sequence"/>
</dbReference>
<dbReference type="NCBIfam" id="TIGR01409">
    <property type="entry name" value="TAT_signal_seq"/>
    <property type="match status" value="1"/>
</dbReference>
<dbReference type="OrthoDB" id="9802600at2"/>
<dbReference type="AlphaFoldDB" id="A0A399D5C4"/>
<dbReference type="SUPFAM" id="SSF48208">
    <property type="entry name" value="Six-hairpin glycosidases"/>
    <property type="match status" value="1"/>
</dbReference>
<evidence type="ECO:0000313" key="1">
    <source>
        <dbReference type="EMBL" id="RIH67105.1"/>
    </source>
</evidence>
<dbReference type="InterPro" id="IPR008928">
    <property type="entry name" value="6-hairpin_glycosidase_sf"/>
</dbReference>
<keyword evidence="2" id="KW-1185">Reference proteome</keyword>
<protein>
    <submittedName>
        <fullName evidence="1">Twin-arginine translocation signal domain-containing protein</fullName>
    </submittedName>
</protein>
<gene>
    <name evidence="1" type="ORF">D1164_01355</name>
</gene>
<organism evidence="1 2">
    <name type="scientific">Mariniphaga sediminis</name>
    <dbReference type="NCBI Taxonomy" id="1628158"/>
    <lineage>
        <taxon>Bacteria</taxon>
        <taxon>Pseudomonadati</taxon>
        <taxon>Bacteroidota</taxon>
        <taxon>Bacteroidia</taxon>
        <taxon>Marinilabiliales</taxon>
        <taxon>Prolixibacteraceae</taxon>
        <taxon>Mariniphaga</taxon>
    </lineage>
</organism>
<dbReference type="InterPro" id="IPR019546">
    <property type="entry name" value="TAT_signal_bac_arc"/>
</dbReference>
<reference evidence="1 2" key="1">
    <citation type="journal article" date="2015" name="Int. J. Syst. Evol. Microbiol.">
        <title>Mariniphaga sediminis sp. nov., isolated from coastal sediment.</title>
        <authorList>
            <person name="Wang F.Q."/>
            <person name="Shen Q.Y."/>
            <person name="Chen G.J."/>
            <person name="Du Z.J."/>
        </authorList>
    </citation>
    <scope>NUCLEOTIDE SEQUENCE [LARGE SCALE GENOMIC DNA]</scope>
    <source>
        <strain evidence="1 2">SY21</strain>
    </source>
</reference>